<accession>A0A060LQY3</accession>
<dbReference type="Proteomes" id="UP000027142">
    <property type="component" value="Chromosome"/>
</dbReference>
<feature type="transmembrane region" description="Helical" evidence="1">
    <location>
        <begin position="68"/>
        <end position="95"/>
    </location>
</feature>
<dbReference type="PATRIC" id="fig|1246626.3.peg.1086"/>
<evidence type="ECO:0000313" key="3">
    <source>
        <dbReference type="Proteomes" id="UP000027142"/>
    </source>
</evidence>
<dbReference type="RefSeq" id="WP_038478075.1">
    <property type="nucleotide sequence ID" value="NZ_CP003923.1"/>
</dbReference>
<sequence length="446" mass="50297">MYLSLILLHVISEFFEHIAIQSIIGSLAIVIIGLNFFKVKRLYFWAGTAFFFVGLICAFLYVPQERAFLSLFGSMTSLLALLFVLPYMSTIIAVGKYDRALGQMIRKPPQLTMVRLYRRTSLMTYMLTLFLNVATVPVVVSTVKAQVSQLKDAFIQRFFAHSILRAYGLVLLWSPTEVLVASTIDMTGTSYLLLFPTLLTISILFISLDWFIHNRQLQHIDLKAVVEVNHNPAQLRKKLLELGFAITCFIVVLLTLNSLIPQSFLFSVTVLIIPFTFLWAFIIKKGKRFLLLSSAYVKGNTTQLHGLFFLFLAAGFFVEVFPYTTLFDQMDLFFSYVYETGPILLFYLLIALCIFSFALIGFHPLISIAIFSPFLAEAMIVHPYGVSVLLIGVGLSTVMIGPFNITPTILAMQLQANPYSIIQKNLLFAFGYLLFIVAVATVFSVL</sequence>
<evidence type="ECO:0000256" key="1">
    <source>
        <dbReference type="SAM" id="Phobius"/>
    </source>
</evidence>
<dbReference type="EMBL" id="CP003923">
    <property type="protein sequence ID" value="AIC93686.1"/>
    <property type="molecule type" value="Genomic_DNA"/>
</dbReference>
<dbReference type="KEGG" id="ble:BleG1_1083"/>
<protein>
    <recommendedName>
        <fullName evidence="4">Citrate transporter-like domain-containing protein</fullName>
    </recommendedName>
</protein>
<feature type="transmembrane region" description="Helical" evidence="1">
    <location>
        <begin position="239"/>
        <end position="258"/>
    </location>
</feature>
<organism evidence="2 3">
    <name type="scientific">Shouchella lehensis G1</name>
    <dbReference type="NCBI Taxonomy" id="1246626"/>
    <lineage>
        <taxon>Bacteria</taxon>
        <taxon>Bacillati</taxon>
        <taxon>Bacillota</taxon>
        <taxon>Bacilli</taxon>
        <taxon>Bacillales</taxon>
        <taxon>Bacillaceae</taxon>
        <taxon>Shouchella</taxon>
    </lineage>
</organism>
<evidence type="ECO:0000313" key="2">
    <source>
        <dbReference type="EMBL" id="AIC93686.1"/>
    </source>
</evidence>
<name>A0A060LQY3_9BACI</name>
<keyword evidence="3" id="KW-1185">Reference proteome</keyword>
<gene>
    <name evidence="2" type="ORF">BleG1_1083</name>
</gene>
<feature type="transmembrane region" description="Helical" evidence="1">
    <location>
        <begin position="191"/>
        <end position="212"/>
    </location>
</feature>
<feature type="transmembrane region" description="Helical" evidence="1">
    <location>
        <begin position="264"/>
        <end position="283"/>
    </location>
</feature>
<feature type="transmembrane region" description="Helical" evidence="1">
    <location>
        <begin position="18"/>
        <end position="37"/>
    </location>
</feature>
<proteinExistence type="predicted"/>
<keyword evidence="1" id="KW-1133">Transmembrane helix</keyword>
<feature type="transmembrane region" description="Helical" evidence="1">
    <location>
        <begin position="425"/>
        <end position="445"/>
    </location>
</feature>
<dbReference type="eggNOG" id="COG3069">
    <property type="taxonomic scope" value="Bacteria"/>
</dbReference>
<dbReference type="AlphaFoldDB" id="A0A060LQY3"/>
<dbReference type="OrthoDB" id="2960907at2"/>
<feature type="transmembrane region" description="Helical" evidence="1">
    <location>
        <begin position="384"/>
        <end position="405"/>
    </location>
</feature>
<feature type="transmembrane region" description="Helical" evidence="1">
    <location>
        <begin position="42"/>
        <end position="62"/>
    </location>
</feature>
<keyword evidence="1" id="KW-0472">Membrane</keyword>
<dbReference type="STRING" id="1246626.BleG1_1083"/>
<feature type="transmembrane region" description="Helical" evidence="1">
    <location>
        <begin position="116"/>
        <end position="140"/>
    </location>
</feature>
<evidence type="ECO:0008006" key="4">
    <source>
        <dbReference type="Google" id="ProtNLM"/>
    </source>
</evidence>
<keyword evidence="1" id="KW-0812">Transmembrane</keyword>
<reference evidence="2 3" key="1">
    <citation type="journal article" date="2014" name="Gene">
        <title>A comparative genomic analysis of the alkalitolerant soil bacterium Bacillus lehensis G1.</title>
        <authorList>
            <person name="Noor Y.M."/>
            <person name="Samsulrizal N.H."/>
            <person name="Jema'on N.A."/>
            <person name="Low K.O."/>
            <person name="Ramli A.N."/>
            <person name="Alias N.I."/>
            <person name="Damis S.I."/>
            <person name="Fuzi S.F."/>
            <person name="Isa M.N."/>
            <person name="Murad A.M."/>
            <person name="Raih M.F."/>
            <person name="Bakar F.D."/>
            <person name="Najimudin N."/>
            <person name="Mahadi N.M."/>
            <person name="Illias R.M."/>
        </authorList>
    </citation>
    <scope>NUCLEOTIDE SEQUENCE [LARGE SCALE GENOMIC DNA]</scope>
    <source>
        <strain evidence="2 3">G1</strain>
    </source>
</reference>
<feature type="transmembrane region" description="Helical" evidence="1">
    <location>
        <begin position="344"/>
        <end position="372"/>
    </location>
</feature>
<dbReference type="HOGENOM" id="CLU_038679_0_0_9"/>
<feature type="transmembrane region" description="Helical" evidence="1">
    <location>
        <begin position="304"/>
        <end position="324"/>
    </location>
</feature>